<evidence type="ECO:0000313" key="2">
    <source>
        <dbReference type="Proteomes" id="UP000092247"/>
    </source>
</evidence>
<gene>
    <name evidence="1" type="ORF">AYY17_16260</name>
</gene>
<comment type="caution">
    <text evidence="1">The sequence shown here is derived from an EMBL/GenBank/DDBJ whole genome shotgun (WGS) entry which is preliminary data.</text>
</comment>
<dbReference type="AlphaFoldDB" id="A0A1B8HM95"/>
<protein>
    <submittedName>
        <fullName evidence="1">Uncharacterized protein</fullName>
    </submittedName>
</protein>
<name>A0A1B8HM95_9GAMM</name>
<sequence length="210" mass="23917">MSDNDGNTKLSEVHDIITTDKSAKLISGNRGIDVFKGDIIKNKYILSVQRGITKNNAMMVQPEEMINITSDNEICDYGEINIILTEMPTEVVSAETPVPSELPVFLHHVIESSETKNSLPNILFNQRDNGGQGKMLLLSADTGKYPVSQENNRADYYFSYYFRQKYQSPEPVYIYRDQSNRFKLDTHSELVKRKLKLAMDVNTVDDIDIL</sequence>
<proteinExistence type="predicted"/>
<organism evidence="1 2">
    <name type="scientific">Morganella psychrotolerans</name>
    <dbReference type="NCBI Taxonomy" id="368603"/>
    <lineage>
        <taxon>Bacteria</taxon>
        <taxon>Pseudomonadati</taxon>
        <taxon>Pseudomonadota</taxon>
        <taxon>Gammaproteobacteria</taxon>
        <taxon>Enterobacterales</taxon>
        <taxon>Morganellaceae</taxon>
        <taxon>Morganella</taxon>
    </lineage>
</organism>
<dbReference type="RefSeq" id="WP_067422041.1">
    <property type="nucleotide sequence ID" value="NZ_LZEX01000004.1"/>
</dbReference>
<accession>A0A1B8HM95</accession>
<dbReference type="Proteomes" id="UP000092247">
    <property type="component" value="Unassembled WGS sequence"/>
</dbReference>
<evidence type="ECO:0000313" key="1">
    <source>
        <dbReference type="EMBL" id="OBU10381.1"/>
    </source>
</evidence>
<dbReference type="EMBL" id="LZEX01000004">
    <property type="protein sequence ID" value="OBU10381.1"/>
    <property type="molecule type" value="Genomic_DNA"/>
</dbReference>
<reference evidence="1 2" key="1">
    <citation type="submission" date="2016-06" db="EMBL/GenBank/DDBJ databases">
        <authorList>
            <person name="Kjaerup R.B."/>
            <person name="Dalgaard T.S."/>
            <person name="Juul-Madsen H.R."/>
        </authorList>
    </citation>
    <scope>NUCLEOTIDE SEQUENCE [LARGE SCALE GENOMIC DNA]</scope>
    <source>
        <strain evidence="1 2">GCSL-Mp3</strain>
    </source>
</reference>